<evidence type="ECO:0000256" key="6">
    <source>
        <dbReference type="ARBA" id="ARBA00023033"/>
    </source>
</evidence>
<evidence type="ECO:0000256" key="2">
    <source>
        <dbReference type="ARBA" id="ARBA00010617"/>
    </source>
</evidence>
<keyword evidence="4 8" id="KW-0560">Oxidoreductase</keyword>
<sequence length="497" mass="56061">MLSPLLIIFAALLLATLTWLKTRWQNQTFATAHGCLPAPRYQQPETILGVQNVVEAARAWKANTWLEMWYHRFTTIGPTFQASSLGRTTIFTIDPENVKAVLATKFKHFDLGPRRMKILGPLTGPGIFTNDGTSWEHSRSLVRPTFTKVQPDRRSGSVEADLQPLFFRLTLDSATELLLGRSFGSLLSPPGSNALRFMHAFDYAQCRIHVHGLRESPALRPFAWIQSLFAAKKKSKFDEACETVHRTLDGSLPSSSREEKEAPGGKEKYVFLHEIANETRDPLQLRHETLNLLLAGRDTTAALLSNTFFVLARRPDIWARLRSEIDQTFEGSIPDYDGLRTVKYIRNLLNESLRLYPVVPWNSRIATENTTLPHGGGPDGRSPVFVRAGQLVNYHLWSMHRMPEHFGPDSHVFNPDRWDDSTLRPGWACIPFNGGPPICVGQQYALTQAAYVVVRLVQQFESIECHDASTPWSEHVGLVTSSRTGTKVSLRPRNMPR</sequence>
<evidence type="ECO:0000256" key="9">
    <source>
        <dbReference type="SAM" id="SignalP"/>
    </source>
</evidence>
<evidence type="ECO:0000256" key="8">
    <source>
        <dbReference type="RuleBase" id="RU000461"/>
    </source>
</evidence>
<dbReference type="Gene3D" id="1.10.630.10">
    <property type="entry name" value="Cytochrome P450"/>
    <property type="match status" value="1"/>
</dbReference>
<feature type="binding site" description="axial binding residue" evidence="7">
    <location>
        <position position="439"/>
    </location>
    <ligand>
        <name>heme</name>
        <dbReference type="ChEBI" id="CHEBI:30413"/>
    </ligand>
    <ligandPart>
        <name>Fe</name>
        <dbReference type="ChEBI" id="CHEBI:18248"/>
    </ligandPart>
</feature>
<dbReference type="GO" id="GO:0016705">
    <property type="term" value="F:oxidoreductase activity, acting on paired donors, with incorporation or reduction of molecular oxygen"/>
    <property type="evidence" value="ECO:0007669"/>
    <property type="project" value="InterPro"/>
</dbReference>
<dbReference type="InterPro" id="IPR001128">
    <property type="entry name" value="Cyt_P450"/>
</dbReference>
<keyword evidence="5 7" id="KW-0408">Iron</keyword>
<dbReference type="CDD" id="cd11063">
    <property type="entry name" value="CYP52"/>
    <property type="match status" value="1"/>
</dbReference>
<comment type="similarity">
    <text evidence="2 8">Belongs to the cytochrome P450 family.</text>
</comment>
<comment type="cofactor">
    <cofactor evidence="1 7">
        <name>heme</name>
        <dbReference type="ChEBI" id="CHEBI:30413"/>
    </cofactor>
</comment>
<dbReference type="PRINTS" id="PR00385">
    <property type="entry name" value="P450"/>
</dbReference>
<keyword evidence="6 8" id="KW-0503">Monooxygenase</keyword>
<dbReference type="SUPFAM" id="SSF48264">
    <property type="entry name" value="Cytochrome P450"/>
    <property type="match status" value="1"/>
</dbReference>
<keyword evidence="7 8" id="KW-0349">Heme</keyword>
<comment type="caution">
    <text evidence="10">The sequence shown here is derived from an EMBL/GenBank/DDBJ whole genome shotgun (WGS) entry which is preliminary data.</text>
</comment>
<dbReference type="GO" id="GO:0020037">
    <property type="term" value="F:heme binding"/>
    <property type="evidence" value="ECO:0007669"/>
    <property type="project" value="InterPro"/>
</dbReference>
<evidence type="ECO:0000256" key="7">
    <source>
        <dbReference type="PIRSR" id="PIRSR602401-1"/>
    </source>
</evidence>
<dbReference type="PANTHER" id="PTHR24287:SF17">
    <property type="entry name" value="P450, PUTATIVE (EUROFUNG)-RELATED"/>
    <property type="match status" value="1"/>
</dbReference>
<feature type="signal peptide" evidence="9">
    <location>
        <begin position="1"/>
        <end position="20"/>
    </location>
</feature>
<dbReference type="InterPro" id="IPR047146">
    <property type="entry name" value="Cyt_P450_E_CYP52_fungi"/>
</dbReference>
<dbReference type="Proteomes" id="UP001295740">
    <property type="component" value="Unassembled WGS sequence"/>
</dbReference>
<feature type="chain" id="PRO_5042470296" evidence="9">
    <location>
        <begin position="21"/>
        <end position="497"/>
    </location>
</feature>
<evidence type="ECO:0000256" key="1">
    <source>
        <dbReference type="ARBA" id="ARBA00001971"/>
    </source>
</evidence>
<evidence type="ECO:0000256" key="5">
    <source>
        <dbReference type="ARBA" id="ARBA00023004"/>
    </source>
</evidence>
<keyword evidence="9" id="KW-0732">Signal</keyword>
<dbReference type="PROSITE" id="PS00086">
    <property type="entry name" value="CYTOCHROME_P450"/>
    <property type="match status" value="1"/>
</dbReference>
<dbReference type="InterPro" id="IPR002401">
    <property type="entry name" value="Cyt_P450_E_grp-I"/>
</dbReference>
<keyword evidence="11" id="KW-1185">Reference proteome</keyword>
<gene>
    <name evidence="10" type="ORF">KHLLAP_LOCUS13845</name>
</gene>
<dbReference type="AlphaFoldDB" id="A0AAI8VYG9"/>
<dbReference type="InterPro" id="IPR036396">
    <property type="entry name" value="Cyt_P450_sf"/>
</dbReference>
<keyword evidence="3 7" id="KW-0479">Metal-binding</keyword>
<evidence type="ECO:0000256" key="4">
    <source>
        <dbReference type="ARBA" id="ARBA00023002"/>
    </source>
</evidence>
<dbReference type="Pfam" id="PF00067">
    <property type="entry name" value="p450"/>
    <property type="match status" value="1"/>
</dbReference>
<dbReference type="GO" id="GO:0005506">
    <property type="term" value="F:iron ion binding"/>
    <property type="evidence" value="ECO:0007669"/>
    <property type="project" value="InterPro"/>
</dbReference>
<name>A0AAI8VYG9_9PEZI</name>
<dbReference type="InterPro" id="IPR017972">
    <property type="entry name" value="Cyt_P450_CS"/>
</dbReference>
<evidence type="ECO:0000313" key="11">
    <source>
        <dbReference type="Proteomes" id="UP001295740"/>
    </source>
</evidence>
<proteinExistence type="inferred from homology"/>
<organism evidence="10 11">
    <name type="scientific">Anthostomella pinea</name>
    <dbReference type="NCBI Taxonomy" id="933095"/>
    <lineage>
        <taxon>Eukaryota</taxon>
        <taxon>Fungi</taxon>
        <taxon>Dikarya</taxon>
        <taxon>Ascomycota</taxon>
        <taxon>Pezizomycotina</taxon>
        <taxon>Sordariomycetes</taxon>
        <taxon>Xylariomycetidae</taxon>
        <taxon>Xylariales</taxon>
        <taxon>Xylariaceae</taxon>
        <taxon>Anthostomella</taxon>
    </lineage>
</organism>
<dbReference type="PANTHER" id="PTHR24287">
    <property type="entry name" value="P450, PUTATIVE (EUROFUNG)-RELATED"/>
    <property type="match status" value="1"/>
</dbReference>
<dbReference type="EMBL" id="CAUWAG010000020">
    <property type="protein sequence ID" value="CAJ2513377.1"/>
    <property type="molecule type" value="Genomic_DNA"/>
</dbReference>
<evidence type="ECO:0000256" key="3">
    <source>
        <dbReference type="ARBA" id="ARBA00022723"/>
    </source>
</evidence>
<dbReference type="PRINTS" id="PR00463">
    <property type="entry name" value="EP450I"/>
</dbReference>
<accession>A0AAI8VYG9</accession>
<dbReference type="GO" id="GO:0004497">
    <property type="term" value="F:monooxygenase activity"/>
    <property type="evidence" value="ECO:0007669"/>
    <property type="project" value="UniProtKB-KW"/>
</dbReference>
<reference evidence="10" key="1">
    <citation type="submission" date="2023-10" db="EMBL/GenBank/DDBJ databases">
        <authorList>
            <person name="Hackl T."/>
        </authorList>
    </citation>
    <scope>NUCLEOTIDE SEQUENCE</scope>
</reference>
<protein>
    <submittedName>
        <fullName evidence="10">Uu.00g014960.m01.CDS01</fullName>
    </submittedName>
</protein>
<evidence type="ECO:0000313" key="10">
    <source>
        <dbReference type="EMBL" id="CAJ2513377.1"/>
    </source>
</evidence>